<dbReference type="RefSeq" id="WP_183987620.1">
    <property type="nucleotide sequence ID" value="NZ_JACHHG010000008.1"/>
</dbReference>
<gene>
    <name evidence="1" type="ORF">HNR42_002299</name>
</gene>
<accession>A0A841I1K0</accession>
<evidence type="ECO:0000313" key="2">
    <source>
        <dbReference type="Proteomes" id="UP000569951"/>
    </source>
</evidence>
<sequence>MTATLHDHLRQLDPATLEATRPFLEEPSADPWIRDVLRAYYAYFWRVLREGVPPRPAEARLLEDLARRLPDATEIETAERALAEEFGARGYRFLGGYTAAYLGPYVWKHTERAHHTVELPDRTVEVDVFSCAVF</sequence>
<dbReference type="Proteomes" id="UP000569951">
    <property type="component" value="Unassembled WGS sequence"/>
</dbReference>
<reference evidence="1 2" key="1">
    <citation type="submission" date="2020-08" db="EMBL/GenBank/DDBJ databases">
        <title>Genomic Encyclopedia of Type Strains, Phase IV (KMG-IV): sequencing the most valuable type-strain genomes for metagenomic binning, comparative biology and taxonomic classification.</title>
        <authorList>
            <person name="Goeker M."/>
        </authorList>
    </citation>
    <scope>NUCLEOTIDE SEQUENCE [LARGE SCALE GENOMIC DNA]</scope>
    <source>
        <strain evidence="1 2">DSM 21458</strain>
    </source>
</reference>
<evidence type="ECO:0000313" key="1">
    <source>
        <dbReference type="EMBL" id="MBB6098864.1"/>
    </source>
</evidence>
<dbReference type="AlphaFoldDB" id="A0A841I1K0"/>
<keyword evidence="2" id="KW-1185">Reference proteome</keyword>
<proteinExistence type="predicted"/>
<name>A0A841I1K0_9DEIO</name>
<organism evidence="1 2">
    <name type="scientific">Deinobacterium chartae</name>
    <dbReference type="NCBI Taxonomy" id="521158"/>
    <lineage>
        <taxon>Bacteria</taxon>
        <taxon>Thermotogati</taxon>
        <taxon>Deinococcota</taxon>
        <taxon>Deinococci</taxon>
        <taxon>Deinococcales</taxon>
        <taxon>Deinococcaceae</taxon>
        <taxon>Deinobacterium</taxon>
    </lineage>
</organism>
<dbReference type="EMBL" id="JACHHG010000008">
    <property type="protein sequence ID" value="MBB6098864.1"/>
    <property type="molecule type" value="Genomic_DNA"/>
</dbReference>
<comment type="caution">
    <text evidence="1">The sequence shown here is derived from an EMBL/GenBank/DDBJ whole genome shotgun (WGS) entry which is preliminary data.</text>
</comment>
<protein>
    <submittedName>
        <fullName evidence="1">Uncharacterized protein</fullName>
    </submittedName>
</protein>